<name>A0A225VTQ8_9STRA</name>
<organism evidence="2 3">
    <name type="scientific">Phytophthora megakarya</name>
    <dbReference type="NCBI Taxonomy" id="4795"/>
    <lineage>
        <taxon>Eukaryota</taxon>
        <taxon>Sar</taxon>
        <taxon>Stramenopiles</taxon>
        <taxon>Oomycota</taxon>
        <taxon>Peronosporomycetes</taxon>
        <taxon>Peronosporales</taxon>
        <taxon>Peronosporaceae</taxon>
        <taxon>Phytophthora</taxon>
    </lineage>
</organism>
<dbReference type="EMBL" id="NBNE01003054">
    <property type="protein sequence ID" value="OWZ08695.1"/>
    <property type="molecule type" value="Genomic_DNA"/>
</dbReference>
<dbReference type="InterPro" id="IPR016197">
    <property type="entry name" value="Chromo-like_dom_sf"/>
</dbReference>
<dbReference type="PROSITE" id="PS50013">
    <property type="entry name" value="CHROMO_2"/>
    <property type="match status" value="1"/>
</dbReference>
<dbReference type="CDD" id="cd00024">
    <property type="entry name" value="CD_CSD"/>
    <property type="match status" value="1"/>
</dbReference>
<accession>A0A225VTQ8</accession>
<evidence type="ECO:0000259" key="1">
    <source>
        <dbReference type="PROSITE" id="PS50013"/>
    </source>
</evidence>
<dbReference type="InterPro" id="IPR000953">
    <property type="entry name" value="Chromo/chromo_shadow_dom"/>
</dbReference>
<evidence type="ECO:0000313" key="2">
    <source>
        <dbReference type="EMBL" id="OWZ08695.1"/>
    </source>
</evidence>
<proteinExistence type="predicted"/>
<dbReference type="OrthoDB" id="111345at2759"/>
<evidence type="ECO:0000313" key="3">
    <source>
        <dbReference type="Proteomes" id="UP000198211"/>
    </source>
</evidence>
<dbReference type="Proteomes" id="UP000198211">
    <property type="component" value="Unassembled WGS sequence"/>
</dbReference>
<protein>
    <recommendedName>
        <fullName evidence="1">Chromo domain-containing protein</fullName>
    </recommendedName>
</protein>
<dbReference type="Gene3D" id="2.40.50.40">
    <property type="match status" value="1"/>
</dbReference>
<dbReference type="AlphaFoldDB" id="A0A225VTQ8"/>
<sequence length="284" mass="31910">MAPDRLGGIPLLTAFTGLPGSFQLASILLETFAENCTLSWVEEQQICLLRDVRDALDTIHQQSYIISMRRNDKARGRQAAKAGVRVAKFGIGGFVLADTAVKGGNNLALHWRGPKRVIQSLNDFTFGVQDVYAPYAVTIRHASRLKFYRDSDRGVTEGLIAHVLRGEGGHLVDKLLNCQIIQQWERLVQWIGLDPEEASWEPAPIIIEDVPQLVQKFVTESQTDRLARRMWPALSSEDPIDEVQSRHVDRGRRKRRKPVGLESSVVCEAAIRFAAFSIIRLEET</sequence>
<comment type="caution">
    <text evidence="2">The sequence shown here is derived from an EMBL/GenBank/DDBJ whole genome shotgun (WGS) entry which is preliminary data.</text>
</comment>
<keyword evidence="3" id="KW-1185">Reference proteome</keyword>
<reference evidence="3" key="1">
    <citation type="submission" date="2017-03" db="EMBL/GenBank/DDBJ databases">
        <title>Phytopthora megakarya and P. palmivora, two closely related causual agents of cacao black pod achieved similar genome size and gene model numbers by different mechanisms.</title>
        <authorList>
            <person name="Ali S."/>
            <person name="Shao J."/>
            <person name="Larry D.J."/>
            <person name="Kronmiller B."/>
            <person name="Shen D."/>
            <person name="Strem M.D."/>
            <person name="Melnick R.L."/>
            <person name="Guiltinan M.J."/>
            <person name="Tyler B.M."/>
            <person name="Meinhardt L.W."/>
            <person name="Bailey B.A."/>
        </authorList>
    </citation>
    <scope>NUCLEOTIDE SEQUENCE [LARGE SCALE GENOMIC DNA]</scope>
    <source>
        <strain evidence="3">zdho120</strain>
    </source>
</reference>
<dbReference type="SUPFAM" id="SSF54160">
    <property type="entry name" value="Chromo domain-like"/>
    <property type="match status" value="1"/>
</dbReference>
<gene>
    <name evidence="2" type="ORF">PHMEG_00018717</name>
</gene>
<feature type="domain" description="Chromo" evidence="1">
    <location>
        <begin position="170"/>
        <end position="229"/>
    </location>
</feature>